<evidence type="ECO:0000256" key="1">
    <source>
        <dbReference type="ARBA" id="ARBA00004370"/>
    </source>
</evidence>
<dbReference type="OrthoDB" id="6354873at2759"/>
<feature type="transmembrane region" description="Helical" evidence="5">
    <location>
        <begin position="38"/>
        <end position="63"/>
    </location>
</feature>
<dbReference type="GO" id="GO:0008610">
    <property type="term" value="P:lipid biosynthetic process"/>
    <property type="evidence" value="ECO:0007669"/>
    <property type="project" value="InterPro"/>
</dbReference>
<keyword evidence="7" id="KW-0560">Oxidoreductase</keyword>
<dbReference type="GO" id="GO:0016020">
    <property type="term" value="C:membrane"/>
    <property type="evidence" value="ECO:0007669"/>
    <property type="project" value="UniProtKB-SubCell"/>
</dbReference>
<accession>A0A9W7ZW91</accession>
<dbReference type="InterPro" id="IPR006694">
    <property type="entry name" value="Fatty_acid_hydroxylase"/>
</dbReference>
<evidence type="ECO:0000313" key="7">
    <source>
        <dbReference type="EMBL" id="KAJ1917452.1"/>
    </source>
</evidence>
<comment type="subcellular location">
    <subcellularLocation>
        <location evidence="1">Membrane</location>
    </subcellularLocation>
</comment>
<name>A0A9W7ZW91_9FUNG</name>
<proteinExistence type="predicted"/>
<sequence length="299" mass="35531">MDYVLEYADDWVFDSFYNKVGELAKTDPMPRDHVARQLASLFVFVYIGILFFYFSTAGFAYKFNYDKTQQQHPKYLPNQISKEIKTALGAFPTITALTIPFFLGELHGYSLLYDDVDKYGWPYLIFSAFAFIIFTDFFIYWIHRIEHHPRIYAKCHKLHHKWIVCTPFASHAFHPIDGWAQSVPYHVAVYVLPIHKWLYLGLFSFVNIWSVMIHDGQYVSKNPVVNGSAHHTMHHLYFNYNYGQFTTMFDRMFGSHRFPTAEIYDRSRRKSKKFLEQQAKEVDDMLKQVDPEDYKEKQQ</sequence>
<keyword evidence="3 5" id="KW-1133">Transmembrane helix</keyword>
<dbReference type="PANTHER" id="PTHR11863">
    <property type="entry name" value="STEROL DESATURASE"/>
    <property type="match status" value="1"/>
</dbReference>
<evidence type="ECO:0000256" key="5">
    <source>
        <dbReference type="SAM" id="Phobius"/>
    </source>
</evidence>
<dbReference type="EC" id="1.14.19.20" evidence="7"/>
<dbReference type="InterPro" id="IPR050307">
    <property type="entry name" value="Sterol_Desaturase_Related"/>
</dbReference>
<gene>
    <name evidence="7" type="primary">ERG3</name>
    <name evidence="7" type="ORF">H4219_003195</name>
</gene>
<evidence type="ECO:0000256" key="2">
    <source>
        <dbReference type="ARBA" id="ARBA00022692"/>
    </source>
</evidence>
<evidence type="ECO:0000259" key="6">
    <source>
        <dbReference type="Pfam" id="PF04116"/>
    </source>
</evidence>
<dbReference type="EMBL" id="JANBPU010000071">
    <property type="protein sequence ID" value="KAJ1917452.1"/>
    <property type="molecule type" value="Genomic_DNA"/>
</dbReference>
<keyword evidence="2 5" id="KW-0812">Transmembrane</keyword>
<keyword evidence="4 5" id="KW-0472">Membrane</keyword>
<evidence type="ECO:0000313" key="8">
    <source>
        <dbReference type="Proteomes" id="UP001150538"/>
    </source>
</evidence>
<evidence type="ECO:0000256" key="3">
    <source>
        <dbReference type="ARBA" id="ARBA00022989"/>
    </source>
</evidence>
<reference evidence="7" key="1">
    <citation type="submission" date="2022-07" db="EMBL/GenBank/DDBJ databases">
        <title>Phylogenomic reconstructions and comparative analyses of Kickxellomycotina fungi.</title>
        <authorList>
            <person name="Reynolds N.K."/>
            <person name="Stajich J.E."/>
            <person name="Barry K."/>
            <person name="Grigoriev I.V."/>
            <person name="Crous P."/>
            <person name="Smith M.E."/>
        </authorList>
    </citation>
    <scope>NUCLEOTIDE SEQUENCE</scope>
    <source>
        <strain evidence="7">NBRC 100468</strain>
    </source>
</reference>
<feature type="transmembrane region" description="Helical" evidence="5">
    <location>
        <begin position="84"/>
        <end position="103"/>
    </location>
</feature>
<feature type="transmembrane region" description="Helical" evidence="5">
    <location>
        <begin position="123"/>
        <end position="142"/>
    </location>
</feature>
<keyword evidence="8" id="KW-1185">Reference proteome</keyword>
<comment type="caution">
    <text evidence="7">The sequence shown here is derived from an EMBL/GenBank/DDBJ whole genome shotgun (WGS) entry which is preliminary data.</text>
</comment>
<evidence type="ECO:0000256" key="4">
    <source>
        <dbReference type="ARBA" id="ARBA00023136"/>
    </source>
</evidence>
<dbReference type="Proteomes" id="UP001150538">
    <property type="component" value="Unassembled WGS sequence"/>
</dbReference>
<protein>
    <submittedName>
        <fullName evidence="7">C-5 sterol desaturase</fullName>
        <ecNumber evidence="7">1.14.19.20</ecNumber>
    </submittedName>
</protein>
<organism evidence="7 8">
    <name type="scientific">Mycoemilia scoparia</name>
    <dbReference type="NCBI Taxonomy" id="417184"/>
    <lineage>
        <taxon>Eukaryota</taxon>
        <taxon>Fungi</taxon>
        <taxon>Fungi incertae sedis</taxon>
        <taxon>Zoopagomycota</taxon>
        <taxon>Kickxellomycotina</taxon>
        <taxon>Kickxellomycetes</taxon>
        <taxon>Kickxellales</taxon>
        <taxon>Kickxellaceae</taxon>
        <taxon>Mycoemilia</taxon>
    </lineage>
</organism>
<dbReference type="Pfam" id="PF04116">
    <property type="entry name" value="FA_hydroxylase"/>
    <property type="match status" value="1"/>
</dbReference>
<dbReference type="GO" id="GO:0005506">
    <property type="term" value="F:iron ion binding"/>
    <property type="evidence" value="ECO:0007669"/>
    <property type="project" value="InterPro"/>
</dbReference>
<dbReference type="AlphaFoldDB" id="A0A9W7ZW91"/>
<dbReference type="GO" id="GO:0050046">
    <property type="term" value="F:delta7-sterol 5(6)-desaturase activity"/>
    <property type="evidence" value="ECO:0007669"/>
    <property type="project" value="UniProtKB-EC"/>
</dbReference>
<feature type="domain" description="Fatty acid hydroxylase" evidence="6">
    <location>
        <begin position="129"/>
        <end position="255"/>
    </location>
</feature>